<accession>A0A2V2N3S2</accession>
<dbReference type="InterPro" id="IPR003748">
    <property type="entry name" value="DUF169"/>
</dbReference>
<gene>
    <name evidence="1" type="ORF">DK846_12815</name>
</gene>
<sequence>MAIISNVAKKAGIQTEPVAIVWSDTKPEHALEIRPGTWACLMWYYAKAVLDGKITALSRNAYGCVGGAIGIGFGRPFEHHSSGSEENFCCFLSNGREGCRDTKAYDARLETLTNPHQKEMLRNGERIKKNPAVAKEFLNSLPDYDVSTEYVLFKPLSLTDPDETIKSVIFLANPDQISGLSILANYTHGQITNRVVVAAGASGCQAFGVCTYDEETSENPRAVVGLTDLMARKAVRRTLGSDKFTFSVPYKLFLEMEANAPGSILDSELWIELRDNS</sequence>
<name>A0A2V2N3S2_9EURY</name>
<dbReference type="RefSeq" id="WP_109969361.1">
    <property type="nucleotide sequence ID" value="NZ_CP176093.1"/>
</dbReference>
<protein>
    <recommendedName>
        <fullName evidence="3">DUF169 domain-containing protein</fullName>
    </recommendedName>
</protein>
<dbReference type="OrthoDB" id="116327at2157"/>
<organism evidence="1 2">
    <name type="scientific">Methanospirillum lacunae</name>
    <dbReference type="NCBI Taxonomy" id="668570"/>
    <lineage>
        <taxon>Archaea</taxon>
        <taxon>Methanobacteriati</taxon>
        <taxon>Methanobacteriota</taxon>
        <taxon>Stenosarchaea group</taxon>
        <taxon>Methanomicrobia</taxon>
        <taxon>Methanomicrobiales</taxon>
        <taxon>Methanospirillaceae</taxon>
        <taxon>Methanospirillum</taxon>
    </lineage>
</organism>
<comment type="caution">
    <text evidence="1">The sequence shown here is derived from an EMBL/GenBank/DDBJ whole genome shotgun (WGS) entry which is preliminary data.</text>
</comment>
<keyword evidence="2" id="KW-1185">Reference proteome</keyword>
<dbReference type="Proteomes" id="UP000245657">
    <property type="component" value="Unassembled WGS sequence"/>
</dbReference>
<dbReference type="EMBL" id="QGMY01000009">
    <property type="protein sequence ID" value="PWR70867.1"/>
    <property type="molecule type" value="Genomic_DNA"/>
</dbReference>
<dbReference type="AlphaFoldDB" id="A0A2V2N3S2"/>
<evidence type="ECO:0000313" key="1">
    <source>
        <dbReference type="EMBL" id="PWR70867.1"/>
    </source>
</evidence>
<evidence type="ECO:0000313" key="2">
    <source>
        <dbReference type="Proteomes" id="UP000245657"/>
    </source>
</evidence>
<dbReference type="Pfam" id="PF02596">
    <property type="entry name" value="DUF169"/>
    <property type="match status" value="1"/>
</dbReference>
<evidence type="ECO:0008006" key="3">
    <source>
        <dbReference type="Google" id="ProtNLM"/>
    </source>
</evidence>
<dbReference type="GeneID" id="97547211"/>
<proteinExistence type="predicted"/>
<reference evidence="1 2" key="1">
    <citation type="submission" date="2018-05" db="EMBL/GenBank/DDBJ databases">
        <title>Draft genome of Methanospirillum lacunae Ki8-1.</title>
        <authorList>
            <person name="Dueholm M.S."/>
            <person name="Nielsen P.H."/>
            <person name="Bakmann L.F."/>
            <person name="Otzen D.E."/>
        </authorList>
    </citation>
    <scope>NUCLEOTIDE SEQUENCE [LARGE SCALE GENOMIC DNA]</scope>
    <source>
        <strain evidence="1 2">Ki8-1</strain>
    </source>
</reference>